<reference evidence="2 3" key="1">
    <citation type="submission" date="2024-03" db="EMBL/GenBank/DDBJ databases">
        <title>Novel species of the genus Variovorax.</title>
        <authorList>
            <person name="Liu Q."/>
            <person name="Xin Y.-H."/>
        </authorList>
    </citation>
    <scope>NUCLEOTIDE SEQUENCE [LARGE SCALE GENOMIC DNA]</scope>
    <source>
        <strain evidence="2 3">KACC 18901</strain>
    </source>
</reference>
<proteinExistence type="predicted"/>
<accession>A0ABU8X1X1</accession>
<organism evidence="2 3">
    <name type="scientific">Variovorax robiniae</name>
    <dbReference type="NCBI Taxonomy" id="1836199"/>
    <lineage>
        <taxon>Bacteria</taxon>
        <taxon>Pseudomonadati</taxon>
        <taxon>Pseudomonadota</taxon>
        <taxon>Betaproteobacteria</taxon>
        <taxon>Burkholderiales</taxon>
        <taxon>Comamonadaceae</taxon>
        <taxon>Variovorax</taxon>
    </lineage>
</organism>
<dbReference type="EMBL" id="JBBKZS010000001">
    <property type="protein sequence ID" value="MEJ8853741.1"/>
    <property type="molecule type" value="Genomic_DNA"/>
</dbReference>
<feature type="region of interest" description="Disordered" evidence="1">
    <location>
        <begin position="41"/>
        <end position="62"/>
    </location>
</feature>
<evidence type="ECO:0000313" key="3">
    <source>
        <dbReference type="Proteomes" id="UP001367030"/>
    </source>
</evidence>
<evidence type="ECO:0000313" key="2">
    <source>
        <dbReference type="EMBL" id="MEJ8853741.1"/>
    </source>
</evidence>
<sequence>MKHRLLVPLNRQQLELMDRTIAQGVAPDRAALLRLALREYGPPHRAPAAHKQPTAEPAKESA</sequence>
<comment type="caution">
    <text evidence="2">The sequence shown here is derived from an EMBL/GenBank/DDBJ whole genome shotgun (WGS) entry which is preliminary data.</text>
</comment>
<dbReference type="RefSeq" id="WP_340333818.1">
    <property type="nucleotide sequence ID" value="NZ_JBBKZS010000001.1"/>
</dbReference>
<evidence type="ECO:0000256" key="1">
    <source>
        <dbReference type="SAM" id="MobiDB-lite"/>
    </source>
</evidence>
<keyword evidence="3" id="KW-1185">Reference proteome</keyword>
<evidence type="ECO:0008006" key="4">
    <source>
        <dbReference type="Google" id="ProtNLM"/>
    </source>
</evidence>
<protein>
    <recommendedName>
        <fullName evidence="4">Ribbon-helix-helix protein CopG domain-containing protein</fullName>
    </recommendedName>
</protein>
<gene>
    <name evidence="2" type="ORF">WKW79_04130</name>
</gene>
<dbReference type="Proteomes" id="UP001367030">
    <property type="component" value="Unassembled WGS sequence"/>
</dbReference>
<name>A0ABU8X1X1_9BURK</name>